<gene>
    <name evidence="1" type="ORF">C8P70_10415</name>
</gene>
<sequence length="218" mass="25399">MNKIPVYFMPGMCSTSSIFERIVLDHNLFELHYLEWLPVDSNESMEQYAQKLSLLITQPNPILIGVSFGGIIAQELSQIITVQKTIIISSIRSAQELCPLFKFLKKTKLYKLLPTGQINNIFKLYLKFSSPKRAKRLALYDKYLSLRNKKYINWCVREILNWKRNQPLQGVIHIQGSKDIVFPLKFSTPDIVIKGGTHAMILVRYKWFNKHLQDLILK</sequence>
<organism evidence="1 2">
    <name type="scientific">Myroides indicus</name>
    <dbReference type="NCBI Taxonomy" id="1323422"/>
    <lineage>
        <taxon>Bacteria</taxon>
        <taxon>Pseudomonadati</taxon>
        <taxon>Bacteroidota</taxon>
        <taxon>Flavobacteriia</taxon>
        <taxon>Flavobacteriales</taxon>
        <taxon>Flavobacteriaceae</taxon>
        <taxon>Myroides</taxon>
    </lineage>
</organism>
<dbReference type="AlphaFoldDB" id="A0A4R7F1W7"/>
<dbReference type="OrthoDB" id="659408at2"/>
<dbReference type="InterPro" id="IPR029058">
    <property type="entry name" value="AB_hydrolase_fold"/>
</dbReference>
<accession>A0A4R7F1W7</accession>
<evidence type="ECO:0008006" key="3">
    <source>
        <dbReference type="Google" id="ProtNLM"/>
    </source>
</evidence>
<proteinExistence type="predicted"/>
<keyword evidence="2" id="KW-1185">Reference proteome</keyword>
<dbReference type="Gene3D" id="3.40.50.1820">
    <property type="entry name" value="alpha/beta hydrolase"/>
    <property type="match status" value="1"/>
</dbReference>
<reference evidence="1 2" key="1">
    <citation type="submission" date="2019-03" db="EMBL/GenBank/DDBJ databases">
        <title>Genomic Encyclopedia of Archaeal and Bacterial Type Strains, Phase II (KMG-II): from individual species to whole genera.</title>
        <authorList>
            <person name="Goeker M."/>
        </authorList>
    </citation>
    <scope>NUCLEOTIDE SEQUENCE [LARGE SCALE GENOMIC DNA]</scope>
    <source>
        <strain evidence="1 2">DSM 28213</strain>
    </source>
</reference>
<comment type="caution">
    <text evidence="1">The sequence shown here is derived from an EMBL/GenBank/DDBJ whole genome shotgun (WGS) entry which is preliminary data.</text>
</comment>
<dbReference type="Proteomes" id="UP000295215">
    <property type="component" value="Unassembled WGS sequence"/>
</dbReference>
<dbReference type="EMBL" id="SOAG01000004">
    <property type="protein sequence ID" value="TDS64299.1"/>
    <property type="molecule type" value="Genomic_DNA"/>
</dbReference>
<dbReference type="SUPFAM" id="SSF53474">
    <property type="entry name" value="alpha/beta-Hydrolases"/>
    <property type="match status" value="1"/>
</dbReference>
<protein>
    <recommendedName>
        <fullName evidence="3">Pimeloyl-ACP methyl ester carboxylesterase</fullName>
    </recommendedName>
</protein>
<evidence type="ECO:0000313" key="2">
    <source>
        <dbReference type="Proteomes" id="UP000295215"/>
    </source>
</evidence>
<dbReference type="RefSeq" id="WP_133711756.1">
    <property type="nucleotide sequence ID" value="NZ_SOAG01000004.1"/>
</dbReference>
<evidence type="ECO:0000313" key="1">
    <source>
        <dbReference type="EMBL" id="TDS64299.1"/>
    </source>
</evidence>
<name>A0A4R7F1W7_9FLAO</name>